<keyword evidence="4 7" id="KW-0812">Transmembrane</keyword>
<keyword evidence="3" id="KW-1003">Cell membrane</keyword>
<comment type="caution">
    <text evidence="10">The sequence shown here is derived from an EMBL/GenBank/DDBJ whole genome shotgun (WGS) entry which is preliminary data.</text>
</comment>
<accession>A0ABP8WCE8</accession>
<feature type="transmembrane region" description="Helical" evidence="7">
    <location>
        <begin position="46"/>
        <end position="66"/>
    </location>
</feature>
<feature type="domain" description="ABC transmembrane type-1" evidence="9">
    <location>
        <begin position="103"/>
        <end position="318"/>
    </location>
</feature>
<dbReference type="PROSITE" id="PS50928">
    <property type="entry name" value="ABC_TM1"/>
    <property type="match status" value="1"/>
</dbReference>
<evidence type="ECO:0000256" key="2">
    <source>
        <dbReference type="ARBA" id="ARBA00022448"/>
    </source>
</evidence>
<proteinExistence type="inferred from homology"/>
<dbReference type="EMBL" id="BAABLM010000012">
    <property type="protein sequence ID" value="GAA4686264.1"/>
    <property type="molecule type" value="Genomic_DNA"/>
</dbReference>
<evidence type="ECO:0000259" key="9">
    <source>
        <dbReference type="PROSITE" id="PS50928"/>
    </source>
</evidence>
<reference evidence="11" key="1">
    <citation type="journal article" date="2019" name="Int. J. Syst. Evol. Microbiol.">
        <title>The Global Catalogue of Microorganisms (GCM) 10K type strain sequencing project: providing services to taxonomists for standard genome sequencing and annotation.</title>
        <authorList>
            <consortium name="The Broad Institute Genomics Platform"/>
            <consortium name="The Broad Institute Genome Sequencing Center for Infectious Disease"/>
            <person name="Wu L."/>
            <person name="Ma J."/>
        </authorList>
    </citation>
    <scope>NUCLEOTIDE SEQUENCE [LARGE SCALE GENOMIC DNA]</scope>
    <source>
        <strain evidence="11">JCM 18956</strain>
    </source>
</reference>
<dbReference type="InterPro" id="IPR051393">
    <property type="entry name" value="ABC_transporter_permease"/>
</dbReference>
<feature type="transmembrane region" description="Helical" evidence="7">
    <location>
        <begin position="300"/>
        <end position="321"/>
    </location>
</feature>
<feature type="region of interest" description="Disordered" evidence="8">
    <location>
        <begin position="1"/>
        <end position="38"/>
    </location>
</feature>
<evidence type="ECO:0000313" key="10">
    <source>
        <dbReference type="EMBL" id="GAA4686264.1"/>
    </source>
</evidence>
<dbReference type="RefSeq" id="WP_345377341.1">
    <property type="nucleotide sequence ID" value="NZ_BAABLM010000012.1"/>
</dbReference>
<dbReference type="InterPro" id="IPR035906">
    <property type="entry name" value="MetI-like_sf"/>
</dbReference>
<keyword evidence="2 7" id="KW-0813">Transport</keyword>
<evidence type="ECO:0000313" key="11">
    <source>
        <dbReference type="Proteomes" id="UP001501295"/>
    </source>
</evidence>
<feature type="transmembrane region" description="Helical" evidence="7">
    <location>
        <begin position="102"/>
        <end position="127"/>
    </location>
</feature>
<keyword evidence="5 7" id="KW-1133">Transmembrane helix</keyword>
<gene>
    <name evidence="10" type="ORF">GCM10025780_36110</name>
</gene>
<evidence type="ECO:0000256" key="6">
    <source>
        <dbReference type="ARBA" id="ARBA00023136"/>
    </source>
</evidence>
<evidence type="ECO:0000256" key="3">
    <source>
        <dbReference type="ARBA" id="ARBA00022475"/>
    </source>
</evidence>
<dbReference type="Gene3D" id="1.10.3720.10">
    <property type="entry name" value="MetI-like"/>
    <property type="match status" value="1"/>
</dbReference>
<name>A0ABP8WCE8_9MICO</name>
<dbReference type="SUPFAM" id="SSF161098">
    <property type="entry name" value="MetI-like"/>
    <property type="match status" value="1"/>
</dbReference>
<comment type="similarity">
    <text evidence="7">Belongs to the binding-protein-dependent transport system permease family.</text>
</comment>
<dbReference type="PANTHER" id="PTHR30193:SF41">
    <property type="entry name" value="DIACETYLCHITOBIOSE UPTAKE SYSTEM PERMEASE PROTEIN NGCF"/>
    <property type="match status" value="1"/>
</dbReference>
<evidence type="ECO:0000256" key="4">
    <source>
        <dbReference type="ARBA" id="ARBA00022692"/>
    </source>
</evidence>
<evidence type="ECO:0000256" key="5">
    <source>
        <dbReference type="ARBA" id="ARBA00022989"/>
    </source>
</evidence>
<feature type="transmembrane region" description="Helical" evidence="7">
    <location>
        <begin position="189"/>
        <end position="213"/>
    </location>
</feature>
<feature type="transmembrane region" description="Helical" evidence="7">
    <location>
        <begin position="139"/>
        <end position="162"/>
    </location>
</feature>
<sequence>MSTRTNAAPPAGTVDARARRSRQGIAARPAGTASRRARRGRRDLKGYLYVLPAFALFAVFLGVPTLQTLQYSFYDWDGISQATSAGLSNYVGVVTDTALSSAFVHAAVLMIFYSAIPVVLALALTLIVSRAHALRGMSFFRTVLFLPQVIASVVVASIWVSIYSQNGLFNEILRAVGLGDLAKVWLGDYGTALIAIGFVGTWLNIGLCLVLFVSGVGNIQPELFEAARLDGAGPVREFFGITLPALRGQIAVALTLTVVSALKTFDLVYITTRGGPGDSTTVPAFEAYNRAFNQGQVGSAAAVAVVLTIVIIIVTALINLLQPKDVE</sequence>
<keyword evidence="6 7" id="KW-0472">Membrane</keyword>
<organism evidence="10 11">
    <name type="scientific">Frondihabitans cladoniiphilus</name>
    <dbReference type="NCBI Taxonomy" id="715785"/>
    <lineage>
        <taxon>Bacteria</taxon>
        <taxon>Bacillati</taxon>
        <taxon>Actinomycetota</taxon>
        <taxon>Actinomycetes</taxon>
        <taxon>Micrococcales</taxon>
        <taxon>Microbacteriaceae</taxon>
        <taxon>Frondihabitans</taxon>
    </lineage>
</organism>
<keyword evidence="11" id="KW-1185">Reference proteome</keyword>
<dbReference type="CDD" id="cd06261">
    <property type="entry name" value="TM_PBP2"/>
    <property type="match status" value="1"/>
</dbReference>
<dbReference type="PANTHER" id="PTHR30193">
    <property type="entry name" value="ABC TRANSPORTER PERMEASE PROTEIN"/>
    <property type="match status" value="1"/>
</dbReference>
<evidence type="ECO:0000256" key="8">
    <source>
        <dbReference type="SAM" id="MobiDB-lite"/>
    </source>
</evidence>
<dbReference type="InterPro" id="IPR000515">
    <property type="entry name" value="MetI-like"/>
</dbReference>
<dbReference type="Proteomes" id="UP001501295">
    <property type="component" value="Unassembled WGS sequence"/>
</dbReference>
<evidence type="ECO:0000256" key="1">
    <source>
        <dbReference type="ARBA" id="ARBA00004651"/>
    </source>
</evidence>
<dbReference type="Pfam" id="PF00528">
    <property type="entry name" value="BPD_transp_1"/>
    <property type="match status" value="1"/>
</dbReference>
<evidence type="ECO:0000256" key="7">
    <source>
        <dbReference type="RuleBase" id="RU363032"/>
    </source>
</evidence>
<protein>
    <submittedName>
        <fullName evidence="10">ABC transporter permease subunit</fullName>
    </submittedName>
</protein>
<comment type="subcellular location">
    <subcellularLocation>
        <location evidence="1 7">Cell membrane</location>
        <topology evidence="1 7">Multi-pass membrane protein</topology>
    </subcellularLocation>
</comment>